<dbReference type="EMBL" id="JAUSVV010000023">
    <property type="protein sequence ID" value="MDQ0445254.1"/>
    <property type="molecule type" value="Genomic_DNA"/>
</dbReference>
<sequence length="54" mass="5897">MALLMEMAAQIDRSEPVFPSLRNPPKKPAAKPVVDQDELAARLILEAGRIARNG</sequence>
<reference evidence="1 2" key="1">
    <citation type="submission" date="2023-07" db="EMBL/GenBank/DDBJ databases">
        <title>Genomic Encyclopedia of Type Strains, Phase IV (KMG-IV): sequencing the most valuable type-strain genomes for metagenomic binning, comparative biology and taxonomic classification.</title>
        <authorList>
            <person name="Goeker M."/>
        </authorList>
    </citation>
    <scope>NUCLEOTIDE SEQUENCE [LARGE SCALE GENOMIC DNA]</scope>
    <source>
        <strain evidence="1 2">DSM 19562</strain>
    </source>
</reference>
<comment type="caution">
    <text evidence="1">The sequence shown here is derived from an EMBL/GenBank/DDBJ whole genome shotgun (WGS) entry which is preliminary data.</text>
</comment>
<evidence type="ECO:0000313" key="2">
    <source>
        <dbReference type="Proteomes" id="UP001236369"/>
    </source>
</evidence>
<keyword evidence="2" id="KW-1185">Reference proteome</keyword>
<evidence type="ECO:0000313" key="1">
    <source>
        <dbReference type="EMBL" id="MDQ0445254.1"/>
    </source>
</evidence>
<dbReference type="RefSeq" id="WP_238248737.1">
    <property type="nucleotide sequence ID" value="NZ_BPQX01000021.1"/>
</dbReference>
<name>A0ABU0HSD8_9HYPH</name>
<dbReference type="Proteomes" id="UP001236369">
    <property type="component" value="Unassembled WGS sequence"/>
</dbReference>
<proteinExistence type="predicted"/>
<gene>
    <name evidence="1" type="ORF">QO016_004781</name>
</gene>
<organism evidence="1 2">
    <name type="scientific">Methylobacterium persicinum</name>
    <dbReference type="NCBI Taxonomy" id="374426"/>
    <lineage>
        <taxon>Bacteria</taxon>
        <taxon>Pseudomonadati</taxon>
        <taxon>Pseudomonadota</taxon>
        <taxon>Alphaproteobacteria</taxon>
        <taxon>Hyphomicrobiales</taxon>
        <taxon>Methylobacteriaceae</taxon>
        <taxon>Methylobacterium</taxon>
    </lineage>
</organism>
<accession>A0ABU0HSD8</accession>
<protein>
    <submittedName>
        <fullName evidence="1">Uncharacterized protein</fullName>
    </submittedName>
</protein>